<feature type="region of interest" description="Disordered" evidence="2">
    <location>
        <begin position="72"/>
        <end position="102"/>
    </location>
</feature>
<proteinExistence type="predicted"/>
<keyword evidence="4" id="KW-1185">Reference proteome</keyword>
<protein>
    <recommendedName>
        <fullName evidence="5">Essential protein Yae1 N-terminal domain-containing protein</fullName>
    </recommendedName>
</protein>
<sequence>MFCFLAVKRRLPRCSRLMTVMPSALVDPQRYASMQFPSYDKRDLPTEGIIDLIRDVRNSPSVLIRFLERDSLRSPPSPVHKSPKGHRQHPSDTSSRAVGHGDRERITTHLESILQATTDRLEHETRRAEEAMARAEYAEVLVKEWFTKAASAEKGRSEADTSAIESEHNAARYKLQLKNTESALKRLQADAVQLEKRYAEAERSAVKARSEARESQTALNSVEVKRKGWEEGVKIGMMKRLGKEKDKVWNAGYAKGIKEGKASGTKEGIRMGRREGLHEGREQGRNEERRNALEAFDKFLAEETDGRVRLYIKVKLHRD</sequence>
<keyword evidence="1" id="KW-0175">Coiled coil</keyword>
<name>A0AA39UZI5_9AGAR</name>
<evidence type="ECO:0000256" key="1">
    <source>
        <dbReference type="SAM" id="Coils"/>
    </source>
</evidence>
<evidence type="ECO:0000313" key="4">
    <source>
        <dbReference type="Proteomes" id="UP001175228"/>
    </source>
</evidence>
<dbReference type="EMBL" id="JAUEPU010000002">
    <property type="protein sequence ID" value="KAK0504704.1"/>
    <property type="molecule type" value="Genomic_DNA"/>
</dbReference>
<dbReference type="AlphaFoldDB" id="A0AA39UZI5"/>
<reference evidence="3" key="1">
    <citation type="submission" date="2023-06" db="EMBL/GenBank/DDBJ databases">
        <authorList>
            <consortium name="Lawrence Berkeley National Laboratory"/>
            <person name="Ahrendt S."/>
            <person name="Sahu N."/>
            <person name="Indic B."/>
            <person name="Wong-Bajracharya J."/>
            <person name="Merenyi Z."/>
            <person name="Ke H.-M."/>
            <person name="Monk M."/>
            <person name="Kocsube S."/>
            <person name="Drula E."/>
            <person name="Lipzen A."/>
            <person name="Balint B."/>
            <person name="Henrissat B."/>
            <person name="Andreopoulos B."/>
            <person name="Martin F.M."/>
            <person name="Harder C.B."/>
            <person name="Rigling D."/>
            <person name="Ford K.L."/>
            <person name="Foster G.D."/>
            <person name="Pangilinan J."/>
            <person name="Papanicolaou A."/>
            <person name="Barry K."/>
            <person name="LaButti K."/>
            <person name="Viragh M."/>
            <person name="Koriabine M."/>
            <person name="Yan M."/>
            <person name="Riley R."/>
            <person name="Champramary S."/>
            <person name="Plett K.L."/>
            <person name="Tsai I.J."/>
            <person name="Slot J."/>
            <person name="Sipos G."/>
            <person name="Plett J."/>
            <person name="Nagy L.G."/>
            <person name="Grigoriev I.V."/>
        </authorList>
    </citation>
    <scope>NUCLEOTIDE SEQUENCE</scope>
    <source>
        <strain evidence="3">HWK02</strain>
    </source>
</reference>
<accession>A0AA39UZI5</accession>
<feature type="coiled-coil region" evidence="1">
    <location>
        <begin position="170"/>
        <end position="218"/>
    </location>
</feature>
<evidence type="ECO:0000256" key="2">
    <source>
        <dbReference type="SAM" id="MobiDB-lite"/>
    </source>
</evidence>
<dbReference type="Proteomes" id="UP001175228">
    <property type="component" value="Unassembled WGS sequence"/>
</dbReference>
<gene>
    <name evidence="3" type="ORF">EDD18DRAFT_309825</name>
</gene>
<comment type="caution">
    <text evidence="3">The sequence shown here is derived from an EMBL/GenBank/DDBJ whole genome shotgun (WGS) entry which is preliminary data.</text>
</comment>
<evidence type="ECO:0000313" key="3">
    <source>
        <dbReference type="EMBL" id="KAK0504704.1"/>
    </source>
</evidence>
<organism evidence="3 4">
    <name type="scientific">Armillaria luteobubalina</name>
    <dbReference type="NCBI Taxonomy" id="153913"/>
    <lineage>
        <taxon>Eukaryota</taxon>
        <taxon>Fungi</taxon>
        <taxon>Dikarya</taxon>
        <taxon>Basidiomycota</taxon>
        <taxon>Agaricomycotina</taxon>
        <taxon>Agaricomycetes</taxon>
        <taxon>Agaricomycetidae</taxon>
        <taxon>Agaricales</taxon>
        <taxon>Marasmiineae</taxon>
        <taxon>Physalacriaceae</taxon>
        <taxon>Armillaria</taxon>
    </lineage>
</organism>
<evidence type="ECO:0008006" key="5">
    <source>
        <dbReference type="Google" id="ProtNLM"/>
    </source>
</evidence>